<reference evidence="2" key="1">
    <citation type="submission" date="2021-02" db="EMBL/GenBank/DDBJ databases">
        <authorList>
            <person name="Nowell W R."/>
        </authorList>
    </citation>
    <scope>NUCLEOTIDE SEQUENCE</scope>
</reference>
<name>A0A816QHQ2_9BILA</name>
<gene>
    <name evidence="2" type="ORF">WKI299_LOCUS12271</name>
</gene>
<keyword evidence="1" id="KW-0812">Transmembrane</keyword>
<comment type="caution">
    <text evidence="2">The sequence shown here is derived from an EMBL/GenBank/DDBJ whole genome shotgun (WGS) entry which is preliminary data.</text>
</comment>
<keyword evidence="1" id="KW-1133">Transmembrane helix</keyword>
<evidence type="ECO:0000256" key="1">
    <source>
        <dbReference type="SAM" id="Phobius"/>
    </source>
</evidence>
<evidence type="ECO:0000313" key="2">
    <source>
        <dbReference type="EMBL" id="CAF2061946.1"/>
    </source>
</evidence>
<organism evidence="2 3">
    <name type="scientific">Rotaria magnacalcarata</name>
    <dbReference type="NCBI Taxonomy" id="392030"/>
    <lineage>
        <taxon>Eukaryota</taxon>
        <taxon>Metazoa</taxon>
        <taxon>Spiralia</taxon>
        <taxon>Gnathifera</taxon>
        <taxon>Rotifera</taxon>
        <taxon>Eurotatoria</taxon>
        <taxon>Bdelloidea</taxon>
        <taxon>Philodinida</taxon>
        <taxon>Philodinidae</taxon>
        <taxon>Rotaria</taxon>
    </lineage>
</organism>
<feature type="transmembrane region" description="Helical" evidence="1">
    <location>
        <begin position="104"/>
        <end position="124"/>
    </location>
</feature>
<dbReference type="AlphaFoldDB" id="A0A816QHQ2"/>
<dbReference type="Gene3D" id="2.20.25.240">
    <property type="match status" value="1"/>
</dbReference>
<accession>A0A816QHQ2</accession>
<dbReference type="Proteomes" id="UP000663856">
    <property type="component" value="Unassembled WGS sequence"/>
</dbReference>
<evidence type="ECO:0000313" key="3">
    <source>
        <dbReference type="Proteomes" id="UP000663856"/>
    </source>
</evidence>
<protein>
    <submittedName>
        <fullName evidence="2">Uncharacterized protein</fullName>
    </submittedName>
</protein>
<proteinExistence type="predicted"/>
<keyword evidence="1" id="KW-0472">Membrane</keyword>
<sequence length="315" mass="36802">MRSNKLTVIDETECLSPSQSPENSLLQPSPTKLTITKTYSNKGKFMLIVNGYNLQLLNFNRKKTIKFWRCTNRSCNVILHTNSDDTFIRFSGTITVHNIFTVRYIYKIMFVSVGLFLSILIYIVNGLIPSSTIETDVNELTKLHKEFLDRSPSVPSRQAYEVRCRAVDECCPNEKENIFSLFSESQFNEKCLTNRTKMAKSTLSSLCMSKLHQLIQLTKEPIYNQYFQVLGNNANRLNRIKIWKKQMKMVCSNDELNAYYCERENIEKFKSCQRKVLEMVAKENIDDDEIIYRTYVSQWEQEYAIDNQKLAKAFP</sequence>
<dbReference type="EMBL" id="CAJNRF010004631">
    <property type="protein sequence ID" value="CAF2061946.1"/>
    <property type="molecule type" value="Genomic_DNA"/>
</dbReference>